<dbReference type="PANTHER" id="PTHR34504:SF4">
    <property type="entry name" value="ANTITOXIN HICB"/>
    <property type="match status" value="1"/>
</dbReference>
<dbReference type="InterPro" id="IPR051404">
    <property type="entry name" value="TA_system_antitoxin"/>
</dbReference>
<dbReference type="Pfam" id="PF15919">
    <property type="entry name" value="HicB_lk_antitox"/>
    <property type="match status" value="1"/>
</dbReference>
<dbReference type="PROSITE" id="PS50943">
    <property type="entry name" value="HTH_CROC1"/>
    <property type="match status" value="1"/>
</dbReference>
<name>A0A3S4KJF5_ECOLX</name>
<dbReference type="InterPro" id="IPR010982">
    <property type="entry name" value="Lambda_DNA-bd_dom_sf"/>
</dbReference>
<dbReference type="Proteomes" id="UP000271797">
    <property type="component" value="Chromosome"/>
</dbReference>
<gene>
    <name evidence="2" type="primary">hicB</name>
    <name evidence="2" type="ORF">NCTC9044_05385</name>
</gene>
<accession>A0A3S4KJF5</accession>
<dbReference type="InterPro" id="IPR001387">
    <property type="entry name" value="Cro/C1-type_HTH"/>
</dbReference>
<evidence type="ECO:0000313" key="2">
    <source>
        <dbReference type="EMBL" id="VED14463.1"/>
    </source>
</evidence>
<reference evidence="2 3" key="1">
    <citation type="submission" date="2018-12" db="EMBL/GenBank/DDBJ databases">
        <authorList>
            <consortium name="Pathogen Informatics"/>
        </authorList>
    </citation>
    <scope>NUCLEOTIDE SEQUENCE [LARGE SCALE GENOMIC DNA]</scope>
    <source>
        <strain evidence="2 3">NCTC9044</strain>
    </source>
</reference>
<evidence type="ECO:0000313" key="3">
    <source>
        <dbReference type="Proteomes" id="UP000271797"/>
    </source>
</evidence>
<dbReference type="InterPro" id="IPR035069">
    <property type="entry name" value="TTHA1013/TTHA0281-like"/>
</dbReference>
<dbReference type="SUPFAM" id="SSF143100">
    <property type="entry name" value="TTHA1013/TTHA0281-like"/>
    <property type="match status" value="1"/>
</dbReference>
<proteinExistence type="predicted"/>
<organism evidence="2 3">
    <name type="scientific">Escherichia coli</name>
    <dbReference type="NCBI Taxonomy" id="562"/>
    <lineage>
        <taxon>Bacteria</taxon>
        <taxon>Pseudomonadati</taxon>
        <taxon>Pseudomonadota</taxon>
        <taxon>Gammaproteobacteria</taxon>
        <taxon>Enterobacterales</taxon>
        <taxon>Enterobacteriaceae</taxon>
        <taxon>Escherichia</taxon>
    </lineage>
</organism>
<sequence length="148" mass="16408">MRETVEIMRYPVTLTPAPEGGYMVSFVDIPEALTQGETVAEAMEAAKDALLTAFDFYFEDNELIPLPSPLNSHDHFIEVPLSVASKVLLLNAFLQSDITQQELARRIGKPKQEITRLFNLHHATKIDAVQLAAKALGKELSLVMVDNS</sequence>
<dbReference type="Pfam" id="PF01381">
    <property type="entry name" value="HTH_3"/>
    <property type="match status" value="1"/>
</dbReference>
<dbReference type="SUPFAM" id="SSF47413">
    <property type="entry name" value="lambda repressor-like DNA-binding domains"/>
    <property type="match status" value="1"/>
</dbReference>
<dbReference type="SMART" id="SM00530">
    <property type="entry name" value="HTH_XRE"/>
    <property type="match status" value="1"/>
</dbReference>
<dbReference type="CDD" id="cd00093">
    <property type="entry name" value="HTH_XRE"/>
    <property type="match status" value="1"/>
</dbReference>
<feature type="domain" description="HTH cro/C1-type" evidence="1">
    <location>
        <begin position="89"/>
        <end position="143"/>
    </location>
</feature>
<dbReference type="InterPro" id="IPR031807">
    <property type="entry name" value="HicB-like"/>
</dbReference>
<dbReference type="GO" id="GO:0003677">
    <property type="term" value="F:DNA binding"/>
    <property type="evidence" value="ECO:0007669"/>
    <property type="project" value="InterPro"/>
</dbReference>
<dbReference type="EMBL" id="LR134238">
    <property type="protein sequence ID" value="VED14463.1"/>
    <property type="molecule type" value="Genomic_DNA"/>
</dbReference>
<dbReference type="AlphaFoldDB" id="A0A3S4KJF5"/>
<evidence type="ECO:0000259" key="1">
    <source>
        <dbReference type="PROSITE" id="PS50943"/>
    </source>
</evidence>
<protein>
    <submittedName>
        <fullName evidence="2">Putative transcriptional regulator</fullName>
    </submittedName>
</protein>
<dbReference type="Gene3D" id="3.30.160.250">
    <property type="match status" value="1"/>
</dbReference>
<dbReference type="PANTHER" id="PTHR34504">
    <property type="entry name" value="ANTITOXIN HICB"/>
    <property type="match status" value="1"/>
</dbReference>